<dbReference type="Proteomes" id="UP001056374">
    <property type="component" value="Chromosome"/>
</dbReference>
<evidence type="ECO:0000313" key="1">
    <source>
        <dbReference type="EMBL" id="USQ85575.1"/>
    </source>
</evidence>
<protein>
    <submittedName>
        <fullName evidence="1">Uncharacterized protein</fullName>
    </submittedName>
</protein>
<keyword evidence="2" id="KW-1185">Reference proteome</keyword>
<evidence type="ECO:0000313" key="2">
    <source>
        <dbReference type="Proteomes" id="UP001056374"/>
    </source>
</evidence>
<dbReference type="EMBL" id="CP099468">
    <property type="protein sequence ID" value="USQ85575.1"/>
    <property type="molecule type" value="Genomic_DNA"/>
</dbReference>
<sequence length="117" mass="11979">MTGLRASVFAAAPIRRGRVAVLEAEGGDAVTHRLVSATRNGAATDDFGVFTASGTRWVDSNTATTSHTCGALPVGTHAHADRAAEEPGAHVLGAALRAAIGGPQRFEPETRTFVVTG</sequence>
<gene>
    <name evidence="1" type="ORF">NFX46_18440</name>
</gene>
<accession>A0ABY4ZA51</accession>
<reference evidence="1" key="1">
    <citation type="submission" date="2022-06" db="EMBL/GenBank/DDBJ databases">
        <title>Complete genome sequence of soil microorganisms Streptomyces sp. Qhu-M197 isolated from Alpine meadows habitats on the Tibetan Plateau.</title>
        <authorList>
            <person name="Zhang B."/>
            <person name="Xiang X."/>
            <person name="Fan J."/>
        </authorList>
    </citation>
    <scope>NUCLEOTIDE SEQUENCE</scope>
    <source>
        <strain evidence="1">Qhu-M197</strain>
    </source>
</reference>
<dbReference type="RefSeq" id="WP_252550720.1">
    <property type="nucleotide sequence ID" value="NZ_CP099468.1"/>
</dbReference>
<organism evidence="1 2">
    <name type="scientific">Streptomyces phaeoluteigriseus</name>
    <dbReference type="NCBI Taxonomy" id="114686"/>
    <lineage>
        <taxon>Bacteria</taxon>
        <taxon>Bacillati</taxon>
        <taxon>Actinomycetota</taxon>
        <taxon>Actinomycetes</taxon>
        <taxon>Kitasatosporales</taxon>
        <taxon>Streptomycetaceae</taxon>
        <taxon>Streptomyces</taxon>
        <taxon>Streptomyces aurantiacus group</taxon>
    </lineage>
</organism>
<proteinExistence type="predicted"/>
<name>A0ABY4ZA51_9ACTN</name>